<evidence type="ECO:0000256" key="1">
    <source>
        <dbReference type="SAM" id="MobiDB-lite"/>
    </source>
</evidence>
<protein>
    <submittedName>
        <fullName evidence="2">Uncharacterized protein</fullName>
    </submittedName>
</protein>
<dbReference type="Gene3D" id="6.20.250.70">
    <property type="match status" value="1"/>
</dbReference>
<dbReference type="OrthoDB" id="76224at2759"/>
<name>A0A550BZ90_9AGAR</name>
<feature type="compositionally biased region" description="Basic residues" evidence="1">
    <location>
        <begin position="224"/>
        <end position="248"/>
    </location>
</feature>
<feature type="region of interest" description="Disordered" evidence="1">
    <location>
        <begin position="106"/>
        <end position="143"/>
    </location>
</feature>
<proteinExistence type="predicted"/>
<evidence type="ECO:0000313" key="2">
    <source>
        <dbReference type="EMBL" id="TRM57823.1"/>
    </source>
</evidence>
<sequence>MSSSGESSASSSRSSTPEPITQKNEGDDPHWAFEPPAGAVAIDNTTVSVGHFDWDAVHADEDAEVWLIRVPEGVKAKHLEGAVLDAKSLSTSSPHNVRYWSVGDAAEEENADPEAAAATPAGGEEIARSPAYSPGRRRRGSLSRCVDLSPKPIARHIVLSARELQPTAPPSTIPLQNPPRQSYPEDMLTHKFMPYGSLMATGDIDEDVAMDEPMRRSPPSLTRMARRRRRRRRRRSGRRRARRQRRRISGSILRS</sequence>
<keyword evidence="3" id="KW-1185">Reference proteome</keyword>
<feature type="compositionally biased region" description="Low complexity" evidence="1">
    <location>
        <begin position="113"/>
        <end position="124"/>
    </location>
</feature>
<feature type="region of interest" description="Disordered" evidence="1">
    <location>
        <begin position="1"/>
        <end position="37"/>
    </location>
</feature>
<organism evidence="2 3">
    <name type="scientific">Schizophyllum amplum</name>
    <dbReference type="NCBI Taxonomy" id="97359"/>
    <lineage>
        <taxon>Eukaryota</taxon>
        <taxon>Fungi</taxon>
        <taxon>Dikarya</taxon>
        <taxon>Basidiomycota</taxon>
        <taxon>Agaricomycotina</taxon>
        <taxon>Agaricomycetes</taxon>
        <taxon>Agaricomycetidae</taxon>
        <taxon>Agaricales</taxon>
        <taxon>Schizophyllaceae</taxon>
        <taxon>Schizophyllum</taxon>
    </lineage>
</organism>
<accession>A0A550BZ90</accession>
<dbReference type="Proteomes" id="UP000320762">
    <property type="component" value="Unassembled WGS sequence"/>
</dbReference>
<evidence type="ECO:0000313" key="3">
    <source>
        <dbReference type="Proteomes" id="UP000320762"/>
    </source>
</evidence>
<comment type="caution">
    <text evidence="2">The sequence shown here is derived from an EMBL/GenBank/DDBJ whole genome shotgun (WGS) entry which is preliminary data.</text>
</comment>
<gene>
    <name evidence="2" type="ORF">BD626DRAFT_513633</name>
</gene>
<dbReference type="AlphaFoldDB" id="A0A550BZ90"/>
<reference evidence="2 3" key="1">
    <citation type="journal article" date="2019" name="New Phytol.">
        <title>Comparative genomics reveals unique wood-decay strategies and fruiting body development in the Schizophyllaceae.</title>
        <authorList>
            <person name="Almasi E."/>
            <person name="Sahu N."/>
            <person name="Krizsan K."/>
            <person name="Balint B."/>
            <person name="Kovacs G.M."/>
            <person name="Kiss B."/>
            <person name="Cseklye J."/>
            <person name="Drula E."/>
            <person name="Henrissat B."/>
            <person name="Nagy I."/>
            <person name="Chovatia M."/>
            <person name="Adam C."/>
            <person name="LaButti K."/>
            <person name="Lipzen A."/>
            <person name="Riley R."/>
            <person name="Grigoriev I.V."/>
            <person name="Nagy L.G."/>
        </authorList>
    </citation>
    <scope>NUCLEOTIDE SEQUENCE [LARGE SCALE GENOMIC DNA]</scope>
    <source>
        <strain evidence="2 3">NL-1724</strain>
    </source>
</reference>
<dbReference type="EMBL" id="VDMD01000042">
    <property type="protein sequence ID" value="TRM57823.1"/>
    <property type="molecule type" value="Genomic_DNA"/>
</dbReference>
<feature type="compositionally biased region" description="Low complexity" evidence="1">
    <location>
        <begin position="1"/>
        <end position="15"/>
    </location>
</feature>
<feature type="region of interest" description="Disordered" evidence="1">
    <location>
        <begin position="206"/>
        <end position="255"/>
    </location>
</feature>